<proteinExistence type="predicted"/>
<dbReference type="Pfam" id="PF00149">
    <property type="entry name" value="Metallophos"/>
    <property type="match status" value="1"/>
</dbReference>
<feature type="chain" id="PRO_5042239405" description="Calcineurin-like phosphoesterase domain-containing protein" evidence="1">
    <location>
        <begin position="26"/>
        <end position="541"/>
    </location>
</feature>
<keyword evidence="1" id="KW-0732">Signal</keyword>
<dbReference type="PANTHER" id="PTHR45867">
    <property type="entry name" value="PURPLE ACID PHOSPHATASE"/>
    <property type="match status" value="1"/>
</dbReference>
<protein>
    <recommendedName>
        <fullName evidence="2">Calcineurin-like phosphoesterase domain-containing protein</fullName>
    </recommendedName>
</protein>
<dbReference type="AlphaFoldDB" id="A0AAE0ESL0"/>
<dbReference type="PANTHER" id="PTHR45867:SF3">
    <property type="entry name" value="ACID PHOSPHATASE TYPE 7"/>
    <property type="match status" value="1"/>
</dbReference>
<evidence type="ECO:0000313" key="3">
    <source>
        <dbReference type="EMBL" id="KAK3239046.1"/>
    </source>
</evidence>
<reference evidence="3 4" key="1">
    <citation type="journal article" date="2015" name="Genome Biol. Evol.">
        <title>Comparative Genomics of a Bacterivorous Green Alga Reveals Evolutionary Causalities and Consequences of Phago-Mixotrophic Mode of Nutrition.</title>
        <authorList>
            <person name="Burns J.A."/>
            <person name="Paasch A."/>
            <person name="Narechania A."/>
            <person name="Kim E."/>
        </authorList>
    </citation>
    <scope>NUCLEOTIDE SEQUENCE [LARGE SCALE GENOMIC DNA]</scope>
    <source>
        <strain evidence="3 4">PLY_AMNH</strain>
    </source>
</reference>
<evidence type="ECO:0000256" key="1">
    <source>
        <dbReference type="SAM" id="SignalP"/>
    </source>
</evidence>
<keyword evidence="4" id="KW-1185">Reference proteome</keyword>
<dbReference type="InterPro" id="IPR029052">
    <property type="entry name" value="Metallo-depent_PP-like"/>
</dbReference>
<dbReference type="Gene3D" id="3.60.21.10">
    <property type="match status" value="1"/>
</dbReference>
<dbReference type="EMBL" id="LGRX02034040">
    <property type="protein sequence ID" value="KAK3239046.1"/>
    <property type="molecule type" value="Genomic_DNA"/>
</dbReference>
<evidence type="ECO:0000259" key="2">
    <source>
        <dbReference type="Pfam" id="PF00149"/>
    </source>
</evidence>
<dbReference type="Proteomes" id="UP001190700">
    <property type="component" value="Unassembled WGS sequence"/>
</dbReference>
<sequence>MLSSFSYVFFTAMAVLLLWTTPVSGACLTISPYVMDVTATGATVRWETNDEVISQMCHREKFSTAWKLTPSEGMRGAHLRAVTLVDLAAETRYEYRVIASSTTSPSVCNDHSAISPCEVVRRSLSADLSTYFNCQEEFIARRAEAGDEPWHLDSEEFEYINTLPACNESGVTLARNRSAFRRLLRAPSSPHTAVAARRPLQMQSPNCADLVFEFKTYPIIGACGKVFTSWWLGDAGEGTLNQIRVRDAAMKFLDSDWDATVALGDNAYPSGTSYQYRTKFFGYYCGQFSKAPLYPAMGNHDFYTSTAYPELAGPFFDYFVPGLPSRSAYRSSYSFKYARVHVLIADFTSWKVWTDAGFWTWVENDLRAARASSETDWILVGQHFPPYSKGSHDSDTESRLIRIRERFNLLTDRYGVDLSITGHSHSYERSHLLQGHRGESSTLTAEMILQRGTGNNSIFSKSHGCEWSGTVHMVTGSASKTDTAAETTGLSHAAHDIAVISHCSVVIRIDGSSLVSTCVGADGVIVDRFTVNSRTCRPSGE</sequence>
<accession>A0AAE0ESL0</accession>
<gene>
    <name evidence="3" type="ORF">CYMTET_50998</name>
</gene>
<dbReference type="InterPro" id="IPR004843">
    <property type="entry name" value="Calcineurin-like_PHP"/>
</dbReference>
<feature type="domain" description="Calcineurin-like phosphoesterase" evidence="2">
    <location>
        <begin position="256"/>
        <end position="427"/>
    </location>
</feature>
<comment type="caution">
    <text evidence="3">The sequence shown here is derived from an EMBL/GenBank/DDBJ whole genome shotgun (WGS) entry which is preliminary data.</text>
</comment>
<dbReference type="GO" id="GO:0016787">
    <property type="term" value="F:hydrolase activity"/>
    <property type="evidence" value="ECO:0007669"/>
    <property type="project" value="InterPro"/>
</dbReference>
<dbReference type="SUPFAM" id="SSF56300">
    <property type="entry name" value="Metallo-dependent phosphatases"/>
    <property type="match status" value="1"/>
</dbReference>
<name>A0AAE0ESL0_9CHLO</name>
<evidence type="ECO:0000313" key="4">
    <source>
        <dbReference type="Proteomes" id="UP001190700"/>
    </source>
</evidence>
<organism evidence="3 4">
    <name type="scientific">Cymbomonas tetramitiformis</name>
    <dbReference type="NCBI Taxonomy" id="36881"/>
    <lineage>
        <taxon>Eukaryota</taxon>
        <taxon>Viridiplantae</taxon>
        <taxon>Chlorophyta</taxon>
        <taxon>Pyramimonadophyceae</taxon>
        <taxon>Pyramimonadales</taxon>
        <taxon>Pyramimonadaceae</taxon>
        <taxon>Cymbomonas</taxon>
    </lineage>
</organism>
<feature type="signal peptide" evidence="1">
    <location>
        <begin position="1"/>
        <end position="25"/>
    </location>
</feature>